<accession>A0ABQ4L2M1</accession>
<evidence type="ECO:0000313" key="1">
    <source>
        <dbReference type="EMBL" id="GIN98111.1"/>
    </source>
</evidence>
<comment type="caution">
    <text evidence="1">The sequence shown here is derived from an EMBL/GenBank/DDBJ whole genome shotgun (WGS) entry which is preliminary data.</text>
</comment>
<organism evidence="1 2">
    <name type="scientific">Siminovitchia terrae</name>
    <name type="common">Bacillus terrae</name>
    <dbReference type="NCBI Taxonomy" id="1914933"/>
    <lineage>
        <taxon>Bacteria</taxon>
        <taxon>Bacillati</taxon>
        <taxon>Bacillota</taxon>
        <taxon>Bacilli</taxon>
        <taxon>Bacillales</taxon>
        <taxon>Bacillaceae</taxon>
        <taxon>Siminovitchia</taxon>
    </lineage>
</organism>
<protein>
    <submittedName>
        <fullName evidence="1">Uncharacterized protein</fullName>
    </submittedName>
</protein>
<dbReference type="EMBL" id="BORJ01000012">
    <property type="protein sequence ID" value="GIN98111.1"/>
    <property type="molecule type" value="Genomic_DNA"/>
</dbReference>
<proteinExistence type="predicted"/>
<sequence>MVVITNESIKKVTILLFMLGITVAKVSGSLVQRNLAKEILL</sequence>
<keyword evidence="2" id="KW-1185">Reference proteome</keyword>
<name>A0ABQ4L2M1_SIMTE</name>
<gene>
    <name evidence="1" type="ORF">J6TS1_39810</name>
</gene>
<dbReference type="RefSeq" id="WP_280519801.1">
    <property type="nucleotide sequence ID" value="NZ_BORJ01000012.1"/>
</dbReference>
<reference evidence="1 2" key="1">
    <citation type="submission" date="2021-03" db="EMBL/GenBank/DDBJ databases">
        <title>Antimicrobial resistance genes in bacteria isolated from Japanese honey, and their potential for conferring macrolide and lincosamide resistance in the American foulbrood pathogen Paenibacillus larvae.</title>
        <authorList>
            <person name="Okamoto M."/>
            <person name="Kumagai M."/>
            <person name="Kanamori H."/>
            <person name="Takamatsu D."/>
        </authorList>
    </citation>
    <scope>NUCLEOTIDE SEQUENCE [LARGE SCALE GENOMIC DNA]</scope>
    <source>
        <strain evidence="1 2">J6TS1</strain>
    </source>
</reference>
<evidence type="ECO:0000313" key="2">
    <source>
        <dbReference type="Proteomes" id="UP000680670"/>
    </source>
</evidence>
<dbReference type="Proteomes" id="UP000680670">
    <property type="component" value="Unassembled WGS sequence"/>
</dbReference>